<name>A0A0J6ZN87_9FIRM</name>
<reference evidence="1 2" key="1">
    <citation type="submission" date="2015-06" db="EMBL/GenBank/DDBJ databases">
        <title>Draft genome sequence of beer spoilage bacterium Megasphaera cerevisiae type strain 20462.</title>
        <authorList>
            <person name="Kutumbaka K."/>
            <person name="Pasmowitz J."/>
            <person name="Mategko J."/>
            <person name="Reyes D."/>
            <person name="Friedrich A."/>
            <person name="Han S."/>
            <person name="Martens-Habbena W."/>
            <person name="Neal-McKinney J."/>
            <person name="Janagama H.K."/>
            <person name="Nadala C."/>
            <person name="Samadpour M."/>
        </authorList>
    </citation>
    <scope>NUCLEOTIDE SEQUENCE [LARGE SCALE GENOMIC DNA]</scope>
    <source>
        <strain evidence="1 2">DSM 20462</strain>
    </source>
</reference>
<keyword evidence="2" id="KW-1185">Reference proteome</keyword>
<dbReference type="PATRIC" id="fig|1122219.3.peg.1352"/>
<dbReference type="InterPro" id="IPR053747">
    <property type="entry name" value="Fluoresc_Recovery_Reg"/>
</dbReference>
<evidence type="ECO:0000313" key="1">
    <source>
        <dbReference type="EMBL" id="KMO86361.1"/>
    </source>
</evidence>
<proteinExistence type="predicted"/>
<accession>A0A0J6ZN87</accession>
<comment type="caution">
    <text evidence="1">The sequence shown here is derived from an EMBL/GenBank/DDBJ whole genome shotgun (WGS) entry which is preliminary data.</text>
</comment>
<sequence>MQEQKFTKKDWTLFKNKIADWQERYINKLNKEYIELLNEDANPSDTFWRLDKKIKEDKKKMGVQLEMSRANLIYNIISLINEGVINREDLEEFSDELKKIVYSYVER</sequence>
<gene>
    <name evidence="1" type="ORF">AB840_08290</name>
</gene>
<dbReference type="Proteomes" id="UP000036503">
    <property type="component" value="Unassembled WGS sequence"/>
</dbReference>
<dbReference type="AlphaFoldDB" id="A0A0J6ZN87"/>
<dbReference type="InParanoid" id="A0A0J6ZN87"/>
<organism evidence="1 2">
    <name type="scientific">Megasphaera cerevisiae DSM 20462</name>
    <dbReference type="NCBI Taxonomy" id="1122219"/>
    <lineage>
        <taxon>Bacteria</taxon>
        <taxon>Bacillati</taxon>
        <taxon>Bacillota</taxon>
        <taxon>Negativicutes</taxon>
        <taxon>Veillonellales</taxon>
        <taxon>Veillonellaceae</taxon>
        <taxon>Megasphaera</taxon>
    </lineage>
</organism>
<protein>
    <submittedName>
        <fullName evidence="1">Multidrug transporter</fullName>
    </submittedName>
</protein>
<evidence type="ECO:0000313" key="2">
    <source>
        <dbReference type="Proteomes" id="UP000036503"/>
    </source>
</evidence>
<dbReference type="OrthoDB" id="2004804at2"/>
<dbReference type="Gene3D" id="6.10.140.1840">
    <property type="match status" value="1"/>
</dbReference>
<dbReference type="RefSeq" id="WP_048514370.1">
    <property type="nucleotide sequence ID" value="NZ_FUXD01000025.1"/>
</dbReference>
<dbReference type="EMBL" id="LEKT01000024">
    <property type="protein sequence ID" value="KMO86361.1"/>
    <property type="molecule type" value="Genomic_DNA"/>
</dbReference>